<feature type="domain" description="DNA mismatch repair protein MutS-like N-terminal" evidence="1">
    <location>
        <begin position="21"/>
        <end position="113"/>
    </location>
</feature>
<reference evidence="2" key="1">
    <citation type="journal article" date="2021" name="bioRxiv">
        <title>Whole Genome Assembly and Annotation of Northern Wild Rice, Zizania palustris L., Supports a Whole Genome Duplication in the Zizania Genus.</title>
        <authorList>
            <person name="Haas M."/>
            <person name="Kono T."/>
            <person name="Macchietto M."/>
            <person name="Millas R."/>
            <person name="McGilp L."/>
            <person name="Shao M."/>
            <person name="Duquette J."/>
            <person name="Hirsch C.N."/>
            <person name="Kimball J."/>
        </authorList>
    </citation>
    <scope>NUCLEOTIDE SEQUENCE</scope>
    <source>
        <tissue evidence="2">Fresh leaf tissue</tissue>
    </source>
</reference>
<gene>
    <name evidence="2" type="ORF">GUJ93_ZPchr0003g16791</name>
</gene>
<dbReference type="Pfam" id="PF01624">
    <property type="entry name" value="MutS_I"/>
    <property type="match status" value="1"/>
</dbReference>
<proteinExistence type="predicted"/>
<dbReference type="GO" id="GO:0030983">
    <property type="term" value="F:mismatched DNA binding"/>
    <property type="evidence" value="ECO:0007669"/>
    <property type="project" value="InterPro"/>
</dbReference>
<dbReference type="GO" id="GO:0006298">
    <property type="term" value="P:mismatch repair"/>
    <property type="evidence" value="ECO:0007669"/>
    <property type="project" value="InterPro"/>
</dbReference>
<dbReference type="Proteomes" id="UP000729402">
    <property type="component" value="Unassembled WGS sequence"/>
</dbReference>
<evidence type="ECO:0000313" key="2">
    <source>
        <dbReference type="EMBL" id="KAG8062927.1"/>
    </source>
</evidence>
<dbReference type="EMBL" id="JAAALK010000286">
    <property type="protein sequence ID" value="KAG8062927.1"/>
    <property type="molecule type" value="Genomic_DNA"/>
</dbReference>
<name>A0A8J5V708_ZIZPA</name>
<dbReference type="AlphaFoldDB" id="A0A8J5V708"/>
<organism evidence="2 3">
    <name type="scientific">Zizania palustris</name>
    <name type="common">Northern wild rice</name>
    <dbReference type="NCBI Taxonomy" id="103762"/>
    <lineage>
        <taxon>Eukaryota</taxon>
        <taxon>Viridiplantae</taxon>
        <taxon>Streptophyta</taxon>
        <taxon>Embryophyta</taxon>
        <taxon>Tracheophyta</taxon>
        <taxon>Spermatophyta</taxon>
        <taxon>Magnoliopsida</taxon>
        <taxon>Liliopsida</taxon>
        <taxon>Poales</taxon>
        <taxon>Poaceae</taxon>
        <taxon>BOP clade</taxon>
        <taxon>Oryzoideae</taxon>
        <taxon>Oryzeae</taxon>
        <taxon>Zizaniinae</taxon>
        <taxon>Zizania</taxon>
    </lineage>
</organism>
<protein>
    <recommendedName>
        <fullName evidence="1">DNA mismatch repair protein MutS-like N-terminal domain-containing protein</fullName>
    </recommendedName>
</protein>
<dbReference type="OrthoDB" id="1934233at2759"/>
<evidence type="ECO:0000259" key="1">
    <source>
        <dbReference type="Pfam" id="PF01624"/>
    </source>
</evidence>
<keyword evidence="3" id="KW-1185">Reference proteome</keyword>
<dbReference type="InterPro" id="IPR007695">
    <property type="entry name" value="DNA_mismatch_repair_MutS-lik_N"/>
</dbReference>
<sequence length="118" mass="13858">MTSKNNFTLDITLGTNTTKCLQRQWWEFKSQHMDKVLFFKMGKFYELLEMDAHAGAKELDLQYMKGGQPHCGFLEKNFVIETPKQLELCHKKPGVEYKIVRWEICAMVTKGTLDFRFA</sequence>
<reference evidence="2" key="2">
    <citation type="submission" date="2021-02" db="EMBL/GenBank/DDBJ databases">
        <authorList>
            <person name="Kimball J.A."/>
            <person name="Haas M.W."/>
            <person name="Macchietto M."/>
            <person name="Kono T."/>
            <person name="Duquette J."/>
            <person name="Shao M."/>
        </authorList>
    </citation>
    <scope>NUCLEOTIDE SEQUENCE</scope>
    <source>
        <tissue evidence="2">Fresh leaf tissue</tissue>
    </source>
</reference>
<evidence type="ECO:0000313" key="3">
    <source>
        <dbReference type="Proteomes" id="UP000729402"/>
    </source>
</evidence>
<dbReference type="GO" id="GO:0005524">
    <property type="term" value="F:ATP binding"/>
    <property type="evidence" value="ECO:0007669"/>
    <property type="project" value="InterPro"/>
</dbReference>
<accession>A0A8J5V708</accession>
<comment type="caution">
    <text evidence="2">The sequence shown here is derived from an EMBL/GenBank/DDBJ whole genome shotgun (WGS) entry which is preliminary data.</text>
</comment>